<reference evidence="5 6" key="1">
    <citation type="submission" date="2019-10" db="EMBL/GenBank/DDBJ databases">
        <title>Pseudopuniceibacterium sp. HQ09 islated from Antarctica.</title>
        <authorList>
            <person name="Liao L."/>
            <person name="Su S."/>
            <person name="Chen B."/>
            <person name="Yu Y."/>
        </authorList>
    </citation>
    <scope>NUCLEOTIDE SEQUENCE [LARGE SCALE GENOMIC DNA]</scope>
    <source>
        <strain evidence="5 6">HQ09</strain>
    </source>
</reference>
<dbReference type="AlphaFoldDB" id="A0A7L9WIU2"/>
<organism evidence="5 6">
    <name type="scientific">Pseudooceanicola spongiae</name>
    <dbReference type="NCBI Taxonomy" id="2613965"/>
    <lineage>
        <taxon>Bacteria</taxon>
        <taxon>Pseudomonadati</taxon>
        <taxon>Pseudomonadota</taxon>
        <taxon>Alphaproteobacteria</taxon>
        <taxon>Rhodobacterales</taxon>
        <taxon>Paracoccaceae</taxon>
        <taxon>Pseudooceanicola</taxon>
    </lineage>
</organism>
<keyword evidence="2" id="KW-0238">DNA-binding</keyword>
<accession>A0A7L9WIU2</accession>
<evidence type="ECO:0000313" key="5">
    <source>
        <dbReference type="EMBL" id="QOL80159.1"/>
    </source>
</evidence>
<dbReference type="InterPro" id="IPR036390">
    <property type="entry name" value="WH_DNA-bd_sf"/>
</dbReference>
<evidence type="ECO:0000256" key="1">
    <source>
        <dbReference type="ARBA" id="ARBA00023015"/>
    </source>
</evidence>
<dbReference type="Gene3D" id="1.20.120.530">
    <property type="entry name" value="GntR ligand-binding domain-like"/>
    <property type="match status" value="1"/>
</dbReference>
<keyword evidence="1" id="KW-0805">Transcription regulation</keyword>
<evidence type="ECO:0000256" key="2">
    <source>
        <dbReference type="ARBA" id="ARBA00023125"/>
    </source>
</evidence>
<dbReference type="SMART" id="SM00895">
    <property type="entry name" value="FCD"/>
    <property type="match status" value="1"/>
</dbReference>
<keyword evidence="6" id="KW-1185">Reference proteome</keyword>
<dbReference type="PANTHER" id="PTHR43537:SF24">
    <property type="entry name" value="GLUCONATE OPERON TRANSCRIPTIONAL REPRESSOR"/>
    <property type="match status" value="1"/>
</dbReference>
<dbReference type="GO" id="GO:0003677">
    <property type="term" value="F:DNA binding"/>
    <property type="evidence" value="ECO:0007669"/>
    <property type="project" value="UniProtKB-KW"/>
</dbReference>
<dbReference type="InterPro" id="IPR011711">
    <property type="entry name" value="GntR_C"/>
</dbReference>
<protein>
    <submittedName>
        <fullName evidence="5">FCD domain-containing protein</fullName>
    </submittedName>
</protein>
<dbReference type="InterPro" id="IPR036388">
    <property type="entry name" value="WH-like_DNA-bd_sf"/>
</dbReference>
<dbReference type="EMBL" id="CP045201">
    <property type="protein sequence ID" value="QOL80159.1"/>
    <property type="molecule type" value="Genomic_DNA"/>
</dbReference>
<dbReference type="KEGG" id="pshq:F3W81_04570"/>
<sequence>MAEMPKRHMKDKIYETYLGRIQRGEITYDDRLVDTAVAEEFHVSRMPVRDALMRLTHEGYLDSTTRGFTLPNLQHAQILDIFELRRLLEPRAAALATARLTEADLETLAQAVARSERTLETGDIESLYAASEDIRRTWIMAVPNVELRETILRYMAQIQSVRLVTLRDEESHHTLVDLHRQMLRAFSSRNAAHVELLLLRYVFAGEASFLRIKGLSGAREDKN</sequence>
<dbReference type="GO" id="GO:0003700">
    <property type="term" value="F:DNA-binding transcription factor activity"/>
    <property type="evidence" value="ECO:0007669"/>
    <property type="project" value="InterPro"/>
</dbReference>
<dbReference type="Proteomes" id="UP000594118">
    <property type="component" value="Chromosome"/>
</dbReference>
<dbReference type="InterPro" id="IPR000524">
    <property type="entry name" value="Tscrpt_reg_HTH_GntR"/>
</dbReference>
<dbReference type="SUPFAM" id="SSF48008">
    <property type="entry name" value="GntR ligand-binding domain-like"/>
    <property type="match status" value="1"/>
</dbReference>
<dbReference type="RefSeq" id="WP_193082473.1">
    <property type="nucleotide sequence ID" value="NZ_CP045201.1"/>
</dbReference>
<dbReference type="InterPro" id="IPR008920">
    <property type="entry name" value="TF_FadR/GntR_C"/>
</dbReference>
<feature type="domain" description="HTH gntR-type" evidence="4">
    <location>
        <begin position="7"/>
        <end position="73"/>
    </location>
</feature>
<name>A0A7L9WIU2_9RHOB</name>
<dbReference type="SUPFAM" id="SSF46785">
    <property type="entry name" value="Winged helix' DNA-binding domain"/>
    <property type="match status" value="1"/>
</dbReference>
<dbReference type="Pfam" id="PF07729">
    <property type="entry name" value="FCD"/>
    <property type="match status" value="1"/>
</dbReference>
<proteinExistence type="predicted"/>
<dbReference type="PROSITE" id="PS50949">
    <property type="entry name" value="HTH_GNTR"/>
    <property type="match status" value="1"/>
</dbReference>
<keyword evidence="3" id="KW-0804">Transcription</keyword>
<evidence type="ECO:0000259" key="4">
    <source>
        <dbReference type="PROSITE" id="PS50949"/>
    </source>
</evidence>
<evidence type="ECO:0000313" key="6">
    <source>
        <dbReference type="Proteomes" id="UP000594118"/>
    </source>
</evidence>
<dbReference type="PANTHER" id="PTHR43537">
    <property type="entry name" value="TRANSCRIPTIONAL REGULATOR, GNTR FAMILY"/>
    <property type="match status" value="1"/>
</dbReference>
<evidence type="ECO:0000256" key="3">
    <source>
        <dbReference type="ARBA" id="ARBA00023163"/>
    </source>
</evidence>
<dbReference type="Pfam" id="PF00392">
    <property type="entry name" value="GntR"/>
    <property type="match status" value="1"/>
</dbReference>
<gene>
    <name evidence="5" type="ORF">F3W81_04570</name>
</gene>
<dbReference type="Gene3D" id="1.10.10.10">
    <property type="entry name" value="Winged helix-like DNA-binding domain superfamily/Winged helix DNA-binding domain"/>
    <property type="match status" value="1"/>
</dbReference>